<dbReference type="AlphaFoldDB" id="A0A1T4NPX6"/>
<dbReference type="PANTHER" id="PTHR35271">
    <property type="entry name" value="ABC TRANSPORTER, SUBSTRATE-BINDING LIPOPROTEIN-RELATED"/>
    <property type="match status" value="1"/>
</dbReference>
<dbReference type="RefSeq" id="WP_085934067.1">
    <property type="nucleotide sequence ID" value="NZ_FUWJ01000002.1"/>
</dbReference>
<proteinExistence type="predicted"/>
<dbReference type="Proteomes" id="UP000190092">
    <property type="component" value="Unassembled WGS sequence"/>
</dbReference>
<name>A0A1T4NPX6_9HYPH</name>
<sequence length="324" mass="34301">MKRRAVLVAMTGVVAIPEISVGQTRSMPEVGFLHPGKVEASNPRLASFAEGLRSKGFIDGSNVSIIVRAADYDVGRLGQFAGELVERKVAVLFAVGPQATREARARTTALAIASLDLESDPVASGFIASLARPGGNLTGLFFDYADFSGKWLELMGELIPGLQRVAALWDPTTGSVQTDAARAIATARGLSLEIVSVESPKVMEAGFRAAVDKKAQAVLLMSSPVFGTVPKQVADLGLRYRLPTISMFPEFAEMGGLITYGADQRDLFRQSGEIVGKILAGARPADLPVERPSRIVLAVNTRTAAALGLTVPSAILLRADQLID</sequence>
<evidence type="ECO:0000313" key="2">
    <source>
        <dbReference type="Proteomes" id="UP000190092"/>
    </source>
</evidence>
<dbReference type="PANTHER" id="PTHR35271:SF1">
    <property type="entry name" value="ABC TRANSPORTER, SUBSTRATE-BINDING LIPOPROTEIN"/>
    <property type="match status" value="1"/>
</dbReference>
<dbReference type="EMBL" id="FUWJ01000002">
    <property type="protein sequence ID" value="SJZ80848.1"/>
    <property type="molecule type" value="Genomic_DNA"/>
</dbReference>
<dbReference type="InterPro" id="IPR028082">
    <property type="entry name" value="Peripla_BP_I"/>
</dbReference>
<organism evidence="1 2">
    <name type="scientific">Enhydrobacter aerosaccus</name>
    <dbReference type="NCBI Taxonomy" id="225324"/>
    <lineage>
        <taxon>Bacteria</taxon>
        <taxon>Pseudomonadati</taxon>
        <taxon>Pseudomonadota</taxon>
        <taxon>Alphaproteobacteria</taxon>
        <taxon>Hyphomicrobiales</taxon>
        <taxon>Enhydrobacter</taxon>
    </lineage>
</organism>
<dbReference type="Gene3D" id="3.40.50.2300">
    <property type="match status" value="2"/>
</dbReference>
<gene>
    <name evidence="1" type="ORF">SAMN02745126_02374</name>
</gene>
<dbReference type="OrthoDB" id="9776955at2"/>
<reference evidence="2" key="1">
    <citation type="submission" date="2017-02" db="EMBL/GenBank/DDBJ databases">
        <authorList>
            <person name="Varghese N."/>
            <person name="Submissions S."/>
        </authorList>
    </citation>
    <scope>NUCLEOTIDE SEQUENCE [LARGE SCALE GENOMIC DNA]</scope>
    <source>
        <strain evidence="2">ATCC 27094</strain>
    </source>
</reference>
<accession>A0A1T4NPX6</accession>
<evidence type="ECO:0000313" key="1">
    <source>
        <dbReference type="EMBL" id="SJZ80848.1"/>
    </source>
</evidence>
<keyword evidence="2" id="KW-1185">Reference proteome</keyword>
<dbReference type="SUPFAM" id="SSF53822">
    <property type="entry name" value="Periplasmic binding protein-like I"/>
    <property type="match status" value="1"/>
</dbReference>
<dbReference type="CDD" id="cd06325">
    <property type="entry name" value="PBP1_ABC_unchar_transporter"/>
    <property type="match status" value="1"/>
</dbReference>
<dbReference type="InterPro" id="IPR007487">
    <property type="entry name" value="ABC_transpt-TYRBP-like"/>
</dbReference>
<protein>
    <submittedName>
        <fullName evidence="1">Putative ABC transport system substrate-binding protein</fullName>
    </submittedName>
</protein>
<dbReference type="Pfam" id="PF04392">
    <property type="entry name" value="ABC_sub_bind"/>
    <property type="match status" value="1"/>
</dbReference>
<dbReference type="STRING" id="225324.SAMN02745126_02374"/>